<dbReference type="Proteomes" id="UP000253728">
    <property type="component" value="Unassembled WGS sequence"/>
</dbReference>
<name>A0A336N691_AGGAP</name>
<dbReference type="AlphaFoldDB" id="A0A336N691"/>
<dbReference type="PANTHER" id="PTHR11804:SF84">
    <property type="entry name" value="SACCHAROLYSIN"/>
    <property type="match status" value="1"/>
</dbReference>
<evidence type="ECO:0000313" key="3">
    <source>
        <dbReference type="Proteomes" id="UP000253728"/>
    </source>
</evidence>
<keyword evidence="2" id="KW-0378">Hydrolase</keyword>
<dbReference type="Pfam" id="PF19310">
    <property type="entry name" value="TOP_N"/>
    <property type="match status" value="1"/>
</dbReference>
<dbReference type="PANTHER" id="PTHR11804">
    <property type="entry name" value="PROTEASE M3 THIMET OLIGOPEPTIDASE-RELATED"/>
    <property type="match status" value="1"/>
</dbReference>
<feature type="domain" description="Oligopeptidase A N-terminal" evidence="1">
    <location>
        <begin position="26"/>
        <end position="127"/>
    </location>
</feature>
<dbReference type="EC" id="3.4.24.70" evidence="2"/>
<dbReference type="InterPro" id="IPR045666">
    <property type="entry name" value="OpdA_N"/>
</dbReference>
<dbReference type="GO" id="GO:0006508">
    <property type="term" value="P:proteolysis"/>
    <property type="evidence" value="ECO:0007669"/>
    <property type="project" value="InterPro"/>
</dbReference>
<dbReference type="InterPro" id="IPR045090">
    <property type="entry name" value="Pept_M3A_M3B"/>
</dbReference>
<evidence type="ECO:0000259" key="1">
    <source>
        <dbReference type="Pfam" id="PF19310"/>
    </source>
</evidence>
<dbReference type="GO" id="GO:0006518">
    <property type="term" value="P:peptide metabolic process"/>
    <property type="evidence" value="ECO:0007669"/>
    <property type="project" value="TreeGrafter"/>
</dbReference>
<dbReference type="SUPFAM" id="SSF55486">
    <property type="entry name" value="Metalloproteases ('zincins'), catalytic domain"/>
    <property type="match status" value="1"/>
</dbReference>
<dbReference type="Gene3D" id="1.10.1370.40">
    <property type="match status" value="1"/>
</dbReference>
<sequence length="169" mass="19354">MSNPLLTPTDLPAFSKIEPQYIEPAIKQLIEENRATVEHLLKQPHFTWENFILPLAEAGDRLSKVWSPISHLNSVKNSPELREAYQACLPLLAEYGTWVGQHQGLYEAYLQLKNSPEFANYSQAQKRPLKIVYVISNYPVFPCRRKNKNAMAKSWRVYPNSPPNSAITC</sequence>
<accession>A0A336N691</accession>
<dbReference type="EMBL" id="UFSP01000002">
    <property type="protein sequence ID" value="SSZ29839.1"/>
    <property type="molecule type" value="Genomic_DNA"/>
</dbReference>
<protein>
    <submittedName>
        <fullName evidence="2">Oligopeptidase A</fullName>
        <ecNumber evidence="2">3.4.24.70</ecNumber>
    </submittedName>
</protein>
<organism evidence="2 3">
    <name type="scientific">Aggregatibacter aphrophilus</name>
    <name type="common">Haemophilus aphrophilus</name>
    <dbReference type="NCBI Taxonomy" id="732"/>
    <lineage>
        <taxon>Bacteria</taxon>
        <taxon>Pseudomonadati</taxon>
        <taxon>Pseudomonadota</taxon>
        <taxon>Gammaproteobacteria</taxon>
        <taxon>Pasteurellales</taxon>
        <taxon>Pasteurellaceae</taxon>
        <taxon>Aggregatibacter</taxon>
    </lineage>
</organism>
<gene>
    <name evidence="2" type="primary">prlC_1</name>
    <name evidence="2" type="ORF">NCTC5908_01645</name>
</gene>
<evidence type="ECO:0000313" key="2">
    <source>
        <dbReference type="EMBL" id="SSZ29839.1"/>
    </source>
</evidence>
<proteinExistence type="predicted"/>
<dbReference type="GO" id="GO:0004222">
    <property type="term" value="F:metalloendopeptidase activity"/>
    <property type="evidence" value="ECO:0007669"/>
    <property type="project" value="UniProtKB-EC"/>
</dbReference>
<reference evidence="2 3" key="1">
    <citation type="submission" date="2018-06" db="EMBL/GenBank/DDBJ databases">
        <authorList>
            <consortium name="Pathogen Informatics"/>
            <person name="Doyle S."/>
        </authorList>
    </citation>
    <scope>NUCLEOTIDE SEQUENCE [LARGE SCALE GENOMIC DNA]</scope>
    <source>
        <strain evidence="2 3">NCTC5908</strain>
    </source>
</reference>